<keyword evidence="1" id="KW-0051">Antiviral defense</keyword>
<dbReference type="AlphaFoldDB" id="A0A0U2Y2S3"/>
<dbReference type="CDD" id="cd09726">
    <property type="entry name" value="RAMP_I_III"/>
    <property type="match status" value="1"/>
</dbReference>
<dbReference type="InterPro" id="IPR005537">
    <property type="entry name" value="RAMP_III_fam"/>
</dbReference>
<dbReference type="RefSeq" id="WP_011278846.1">
    <property type="nucleotide sequence ID" value="NZ_BHWZ01000006.1"/>
</dbReference>
<gene>
    <name evidence="3" type="ORF">ATY89_07835</name>
    <name evidence="4" type="ORF">ATZ20_10855</name>
</gene>
<name>A0A0U2Y2S3_9CREN</name>
<evidence type="ECO:0000313" key="5">
    <source>
        <dbReference type="Proteomes" id="UP000060043"/>
    </source>
</evidence>
<dbReference type="Proteomes" id="UP000065473">
    <property type="component" value="Chromosome"/>
</dbReference>
<proteinExistence type="predicted"/>
<dbReference type="EMBL" id="CP013694">
    <property type="protein sequence ID" value="ALU29857.1"/>
    <property type="molecule type" value="Genomic_DNA"/>
</dbReference>
<sequence length="251" mass="28607">MKVESELLHVGGGKYTISLNKGISKKDVDQWIDSVLKGSVPDLSGYFNPPIHEFNKYSDGRLVIPGATIKGMVRTRLELSIPDSCYVVNRQSNYSSPRYINIFRPAFRRYYHKFPQVCVVDDLLGTAKLASRVNFTDFVGSNVKVKKVNINNEDYECAEKGSTFTGKVLFRSIRRPEEIGMLLYGFGFRLVNGKLQQKIQLLGRFKYIDKRFGRVSFSIRSSSLTGGKIDLSQALQKFVSSYRPRDFNEAW</sequence>
<evidence type="ECO:0000259" key="2">
    <source>
        <dbReference type="Pfam" id="PF03787"/>
    </source>
</evidence>
<evidence type="ECO:0000313" key="6">
    <source>
        <dbReference type="Proteomes" id="UP000065473"/>
    </source>
</evidence>
<accession>A0A0U2Y2S3</accession>
<dbReference type="OrthoDB" id="42644at2157"/>
<dbReference type="OMA" id="PGSCYIV"/>
<evidence type="ECO:0000256" key="1">
    <source>
        <dbReference type="ARBA" id="ARBA00023118"/>
    </source>
</evidence>
<reference evidence="5 6" key="1">
    <citation type="submission" date="2015-12" db="EMBL/GenBank/DDBJ databases">
        <title>A stable core within a dynamic pangenome in Sulfolobus acidocaldarius.</title>
        <authorList>
            <person name="Anderson R."/>
            <person name="Kouris A."/>
            <person name="Seward C."/>
            <person name="Campbell K."/>
            <person name="Whitaker R."/>
        </authorList>
    </citation>
    <scope>NUCLEOTIDE SEQUENCE [LARGE SCALE GENOMIC DNA]</scope>
    <source>
        <strain evidence="3 6">GG12-C01-09</strain>
        <strain evidence="4 5">NG05B_CO5_07</strain>
    </source>
</reference>
<evidence type="ECO:0000313" key="3">
    <source>
        <dbReference type="EMBL" id="ALU29857.1"/>
    </source>
</evidence>
<dbReference type="GeneID" id="14552565"/>
<evidence type="ECO:0000313" key="4">
    <source>
        <dbReference type="EMBL" id="ALU32596.1"/>
    </source>
</evidence>
<dbReference type="Pfam" id="PF03787">
    <property type="entry name" value="RAMPs"/>
    <property type="match status" value="1"/>
</dbReference>
<feature type="domain" description="CRISPR type III-associated protein" evidence="2">
    <location>
        <begin position="8"/>
        <end position="165"/>
    </location>
</feature>
<dbReference type="GO" id="GO:0051607">
    <property type="term" value="P:defense response to virus"/>
    <property type="evidence" value="ECO:0007669"/>
    <property type="project" value="UniProtKB-KW"/>
</dbReference>
<organism evidence="3 6">
    <name type="scientific">Sulfolobus acidocaldarius</name>
    <dbReference type="NCBI Taxonomy" id="2285"/>
    <lineage>
        <taxon>Archaea</taxon>
        <taxon>Thermoproteota</taxon>
        <taxon>Thermoprotei</taxon>
        <taxon>Sulfolobales</taxon>
        <taxon>Sulfolobaceae</taxon>
        <taxon>Sulfolobus</taxon>
    </lineage>
</organism>
<dbReference type="Proteomes" id="UP000060043">
    <property type="component" value="Chromosome"/>
</dbReference>
<dbReference type="EMBL" id="CP013695">
    <property type="protein sequence ID" value="ALU32596.1"/>
    <property type="molecule type" value="Genomic_DNA"/>
</dbReference>
<protein>
    <recommendedName>
        <fullName evidence="2">CRISPR type III-associated protein domain-containing protein</fullName>
    </recommendedName>
</protein>